<evidence type="ECO:0000313" key="8">
    <source>
        <dbReference type="Proteomes" id="UP000237351"/>
    </source>
</evidence>
<evidence type="ECO:0000313" key="7">
    <source>
        <dbReference type="EMBL" id="ARN85188.1"/>
    </source>
</evidence>
<dbReference type="PROSITE" id="PS00962">
    <property type="entry name" value="RIBOSOMAL_S2_1"/>
    <property type="match status" value="1"/>
</dbReference>
<dbReference type="PROSITE" id="PS00963">
    <property type="entry name" value="RIBOSOMAL_S2_2"/>
    <property type="match status" value="1"/>
</dbReference>
<keyword evidence="2 5" id="KW-0689">Ribosomal protein</keyword>
<dbReference type="GO" id="GO:0003735">
    <property type="term" value="F:structural constituent of ribosome"/>
    <property type="evidence" value="ECO:0007669"/>
    <property type="project" value="InterPro"/>
</dbReference>
<dbReference type="Gene3D" id="3.40.50.10490">
    <property type="entry name" value="Glucose-6-phosphate isomerase like protein, domain 1"/>
    <property type="match status" value="1"/>
</dbReference>
<protein>
    <recommendedName>
        <fullName evidence="4 5">Small ribosomal subunit protein uS2</fullName>
    </recommendedName>
</protein>
<dbReference type="GO" id="GO:0022627">
    <property type="term" value="C:cytosolic small ribosomal subunit"/>
    <property type="evidence" value="ECO:0007669"/>
    <property type="project" value="TreeGrafter"/>
</dbReference>
<dbReference type="RefSeq" id="WP_085784732.1">
    <property type="nucleotide sequence ID" value="NZ_CP008743.1"/>
</dbReference>
<dbReference type="KEGG" id="naf:GQ61_07725"/>
<keyword evidence="3 5" id="KW-0687">Ribonucleoprotein</keyword>
<dbReference type="PRINTS" id="PR00395">
    <property type="entry name" value="RIBOSOMALS2"/>
</dbReference>
<dbReference type="STRING" id="1414854.GQ61_07725"/>
<dbReference type="InterPro" id="IPR005706">
    <property type="entry name" value="Ribosomal_uS2_bac/mit/plastid"/>
</dbReference>
<dbReference type="CDD" id="cd01425">
    <property type="entry name" value="RPS2"/>
    <property type="match status" value="1"/>
</dbReference>
<dbReference type="Proteomes" id="UP000237351">
    <property type="component" value="Chromosome"/>
</dbReference>
<evidence type="ECO:0000256" key="1">
    <source>
        <dbReference type="ARBA" id="ARBA00006242"/>
    </source>
</evidence>
<keyword evidence="8" id="KW-1185">Reference proteome</keyword>
<dbReference type="InterPro" id="IPR001865">
    <property type="entry name" value="Ribosomal_uS2"/>
</dbReference>
<proteinExistence type="inferred from homology"/>
<comment type="similarity">
    <text evidence="1 5 6">Belongs to the universal ribosomal protein uS2 family.</text>
</comment>
<evidence type="ECO:0000256" key="6">
    <source>
        <dbReference type="RuleBase" id="RU003631"/>
    </source>
</evidence>
<dbReference type="EMBL" id="CP008743">
    <property type="protein sequence ID" value="ARN85188.1"/>
    <property type="molecule type" value="Genomic_DNA"/>
</dbReference>
<gene>
    <name evidence="5" type="primary">rpsB</name>
    <name evidence="7" type="ORF">GQ61_07725</name>
</gene>
<dbReference type="OrthoDB" id="9808036at2"/>
<name>A0A1W6N5X3_9PROT</name>
<dbReference type="PANTHER" id="PTHR12534">
    <property type="entry name" value="30S RIBOSOMAL PROTEIN S2 PROKARYOTIC AND ORGANELLAR"/>
    <property type="match status" value="1"/>
</dbReference>
<reference evidence="7 8" key="1">
    <citation type="submission" date="2014-06" db="EMBL/GenBank/DDBJ databases">
        <title>The genome of the endonuclear symbiont Nucleicultrix amoebiphila.</title>
        <authorList>
            <person name="Schulz F."/>
            <person name="Horn M."/>
        </authorList>
    </citation>
    <scope>NUCLEOTIDE SEQUENCE [LARGE SCALE GENOMIC DNA]</scope>
    <source>
        <strain evidence="7 8">FS5</strain>
    </source>
</reference>
<dbReference type="PANTHER" id="PTHR12534:SF0">
    <property type="entry name" value="SMALL RIBOSOMAL SUBUNIT PROTEIN US2M"/>
    <property type="match status" value="1"/>
</dbReference>
<dbReference type="Gene3D" id="1.10.287.610">
    <property type="entry name" value="Helix hairpin bin"/>
    <property type="match status" value="1"/>
</dbReference>
<dbReference type="SUPFAM" id="SSF52313">
    <property type="entry name" value="Ribosomal protein S2"/>
    <property type="match status" value="1"/>
</dbReference>
<dbReference type="AlphaFoldDB" id="A0A1W6N5X3"/>
<dbReference type="HAMAP" id="MF_00291_B">
    <property type="entry name" value="Ribosomal_uS2_B"/>
    <property type="match status" value="1"/>
</dbReference>
<dbReference type="InterPro" id="IPR023591">
    <property type="entry name" value="Ribosomal_uS2_flav_dom_sf"/>
</dbReference>
<dbReference type="Pfam" id="PF00318">
    <property type="entry name" value="Ribosomal_S2"/>
    <property type="match status" value="1"/>
</dbReference>
<sequence>MNLPTFTMRELLNAGVHFGHHPRRWNPKMATYLYGVRNGVHIINLEKTVPMLYRALQVVLEVVKNGGKVLFVGTKRQASTIIADEAKRCGQYYVNHRWLGGMLTNWKTVSQSIQRLRQLEERLSQEKIGLTKKEQLKLTRERDNLEKSIGGIKEMAGVPDVLFVLDTNKEHIAISEAKKLGIPVVAVVDSNSDPVHVDFPVPGNDDAVRAIELYCRLVSSTVLEGLQNQLRAAGVDLGESTEVLEAPQVETAEAAPTPEPAQ</sequence>
<evidence type="ECO:0000256" key="4">
    <source>
        <dbReference type="ARBA" id="ARBA00035256"/>
    </source>
</evidence>
<dbReference type="InterPro" id="IPR018130">
    <property type="entry name" value="Ribosomal_uS2_CS"/>
</dbReference>
<evidence type="ECO:0000256" key="2">
    <source>
        <dbReference type="ARBA" id="ARBA00022980"/>
    </source>
</evidence>
<dbReference type="NCBIfam" id="TIGR01011">
    <property type="entry name" value="rpsB_bact"/>
    <property type="match status" value="1"/>
</dbReference>
<organism evidence="7 8">
    <name type="scientific">Candidatus Nucleicultrix amoebiphila FS5</name>
    <dbReference type="NCBI Taxonomy" id="1414854"/>
    <lineage>
        <taxon>Bacteria</taxon>
        <taxon>Pseudomonadati</taxon>
        <taxon>Pseudomonadota</taxon>
        <taxon>Alphaproteobacteria</taxon>
        <taxon>Holosporales</taxon>
        <taxon>Candidatus Nucleicultricaceae</taxon>
        <taxon>Candidatus Nucleicultrix</taxon>
    </lineage>
</organism>
<evidence type="ECO:0000256" key="5">
    <source>
        <dbReference type="HAMAP-Rule" id="MF_00291"/>
    </source>
</evidence>
<dbReference type="GO" id="GO:0006412">
    <property type="term" value="P:translation"/>
    <property type="evidence" value="ECO:0007669"/>
    <property type="project" value="UniProtKB-UniRule"/>
</dbReference>
<accession>A0A1W6N5X3</accession>
<evidence type="ECO:0000256" key="3">
    <source>
        <dbReference type="ARBA" id="ARBA00023274"/>
    </source>
</evidence>